<comment type="caution">
    <text evidence="3">The sequence shown here is derived from an EMBL/GenBank/DDBJ whole genome shotgun (WGS) entry which is preliminary data.</text>
</comment>
<name>A0A9W9ZWW2_9CNID</name>
<keyword evidence="4" id="KW-1185">Reference proteome</keyword>
<accession>A0A9W9ZWW2</accession>
<evidence type="ECO:0000313" key="3">
    <source>
        <dbReference type="EMBL" id="KAJ7388639.1"/>
    </source>
</evidence>
<feature type="compositionally biased region" description="Polar residues" evidence="1">
    <location>
        <begin position="11"/>
        <end position="22"/>
    </location>
</feature>
<evidence type="ECO:0000313" key="4">
    <source>
        <dbReference type="Proteomes" id="UP001163046"/>
    </source>
</evidence>
<keyword evidence="2" id="KW-0472">Membrane</keyword>
<feature type="transmembrane region" description="Helical" evidence="2">
    <location>
        <begin position="32"/>
        <end position="51"/>
    </location>
</feature>
<sequence length="101" mass="11472">MAERERKGSDSRPSTACTESTGDTASKFDRLVLLHFFIVFVSSFALGLLFLHSSLTFWRVQIYEESGFFDNTLESSSRYIPRDDVVNVVTYNANSSFSLVR</sequence>
<keyword evidence="2" id="KW-0812">Transmembrane</keyword>
<dbReference type="Proteomes" id="UP001163046">
    <property type="component" value="Unassembled WGS sequence"/>
</dbReference>
<reference evidence="3" key="1">
    <citation type="submission" date="2023-01" db="EMBL/GenBank/DDBJ databases">
        <title>Genome assembly of the deep-sea coral Lophelia pertusa.</title>
        <authorList>
            <person name="Herrera S."/>
            <person name="Cordes E."/>
        </authorList>
    </citation>
    <scope>NUCLEOTIDE SEQUENCE</scope>
    <source>
        <strain evidence="3">USNM1676648</strain>
        <tissue evidence="3">Polyp</tissue>
    </source>
</reference>
<feature type="region of interest" description="Disordered" evidence="1">
    <location>
        <begin position="1"/>
        <end position="22"/>
    </location>
</feature>
<organism evidence="3 4">
    <name type="scientific">Desmophyllum pertusum</name>
    <dbReference type="NCBI Taxonomy" id="174260"/>
    <lineage>
        <taxon>Eukaryota</taxon>
        <taxon>Metazoa</taxon>
        <taxon>Cnidaria</taxon>
        <taxon>Anthozoa</taxon>
        <taxon>Hexacorallia</taxon>
        <taxon>Scleractinia</taxon>
        <taxon>Caryophylliina</taxon>
        <taxon>Caryophylliidae</taxon>
        <taxon>Desmophyllum</taxon>
    </lineage>
</organism>
<feature type="compositionally biased region" description="Basic and acidic residues" evidence="1">
    <location>
        <begin position="1"/>
        <end position="10"/>
    </location>
</feature>
<dbReference type="EMBL" id="MU825457">
    <property type="protein sequence ID" value="KAJ7388639.1"/>
    <property type="molecule type" value="Genomic_DNA"/>
</dbReference>
<evidence type="ECO:0000256" key="2">
    <source>
        <dbReference type="SAM" id="Phobius"/>
    </source>
</evidence>
<protein>
    <submittedName>
        <fullName evidence="3">Uncharacterized protein</fullName>
    </submittedName>
</protein>
<proteinExistence type="predicted"/>
<dbReference type="AlphaFoldDB" id="A0A9W9ZWW2"/>
<keyword evidence="2" id="KW-1133">Transmembrane helix</keyword>
<gene>
    <name evidence="3" type="ORF">OS493_036492</name>
</gene>
<dbReference type="OrthoDB" id="5955743at2759"/>
<evidence type="ECO:0000256" key="1">
    <source>
        <dbReference type="SAM" id="MobiDB-lite"/>
    </source>
</evidence>